<dbReference type="InterPro" id="IPR036964">
    <property type="entry name" value="RASGEF_cat_dom_sf"/>
</dbReference>
<feature type="region of interest" description="Disordered" evidence="4">
    <location>
        <begin position="789"/>
        <end position="810"/>
    </location>
</feature>
<dbReference type="Gene3D" id="1.20.870.10">
    <property type="entry name" value="Son of sevenless (SoS) protein Chain: S domain 1"/>
    <property type="match status" value="1"/>
</dbReference>
<dbReference type="PROSITE" id="PS50009">
    <property type="entry name" value="RASGEF_CAT"/>
    <property type="match status" value="1"/>
</dbReference>
<dbReference type="SMART" id="SM00147">
    <property type="entry name" value="RasGEF"/>
    <property type="match status" value="1"/>
</dbReference>
<proteinExistence type="predicted"/>
<protein>
    <recommendedName>
        <fullName evidence="2">CRK SH3-binding GNRP</fullName>
    </recommendedName>
</protein>
<feature type="region of interest" description="Disordered" evidence="4">
    <location>
        <begin position="703"/>
        <end position="773"/>
    </location>
</feature>
<name>A0A672UZH8_STRHB</name>
<feature type="domain" description="N-terminal Ras-GEF" evidence="6">
    <location>
        <begin position="840"/>
        <end position="963"/>
    </location>
</feature>
<dbReference type="Proteomes" id="UP000472266">
    <property type="component" value="Chromosome 18"/>
</dbReference>
<organism evidence="7 8">
    <name type="scientific">Strigops habroptila</name>
    <name type="common">Kakapo</name>
    <dbReference type="NCBI Taxonomy" id="2489341"/>
    <lineage>
        <taxon>Eukaryota</taxon>
        <taxon>Metazoa</taxon>
        <taxon>Chordata</taxon>
        <taxon>Craniata</taxon>
        <taxon>Vertebrata</taxon>
        <taxon>Euteleostomi</taxon>
        <taxon>Archelosauria</taxon>
        <taxon>Archosauria</taxon>
        <taxon>Dinosauria</taxon>
        <taxon>Saurischia</taxon>
        <taxon>Theropoda</taxon>
        <taxon>Coelurosauria</taxon>
        <taxon>Aves</taxon>
        <taxon>Neognathae</taxon>
        <taxon>Neoaves</taxon>
        <taxon>Telluraves</taxon>
        <taxon>Australaves</taxon>
        <taxon>Psittaciformes</taxon>
        <taxon>Psittacidae</taxon>
        <taxon>Strigops</taxon>
    </lineage>
</organism>
<feature type="region of interest" description="Disordered" evidence="4">
    <location>
        <begin position="209"/>
        <end position="235"/>
    </location>
</feature>
<dbReference type="GO" id="GO:0005886">
    <property type="term" value="C:plasma membrane"/>
    <property type="evidence" value="ECO:0007669"/>
    <property type="project" value="TreeGrafter"/>
</dbReference>
<dbReference type="SMART" id="SM00229">
    <property type="entry name" value="RasGEFN"/>
    <property type="match status" value="1"/>
</dbReference>
<evidence type="ECO:0000313" key="7">
    <source>
        <dbReference type="Ensembl" id="ENSSHBP00005019880.1"/>
    </source>
</evidence>
<dbReference type="CDD" id="cd00155">
    <property type="entry name" value="RasGEF"/>
    <property type="match status" value="1"/>
</dbReference>
<dbReference type="PANTHER" id="PTHR23113">
    <property type="entry name" value="GUANINE NUCLEOTIDE EXCHANGE FACTOR"/>
    <property type="match status" value="1"/>
</dbReference>
<dbReference type="Pfam" id="PF00618">
    <property type="entry name" value="RasGEF_N"/>
    <property type="match status" value="1"/>
</dbReference>
<dbReference type="AlphaFoldDB" id="A0A672UZH8"/>
<evidence type="ECO:0000256" key="3">
    <source>
        <dbReference type="PROSITE-ProRule" id="PRU00168"/>
    </source>
</evidence>
<dbReference type="GO" id="GO:0005085">
    <property type="term" value="F:guanyl-nucleotide exchange factor activity"/>
    <property type="evidence" value="ECO:0007669"/>
    <property type="project" value="UniProtKB-KW"/>
</dbReference>
<feature type="compositionally biased region" description="Polar residues" evidence="4">
    <location>
        <begin position="466"/>
        <end position="476"/>
    </location>
</feature>
<reference evidence="7 8" key="1">
    <citation type="submission" date="2019-11" db="EMBL/GenBank/DDBJ databases">
        <title>Strigops habroptila (kakapo) genome, bStrHab1, primary haplotype, v2.</title>
        <authorList>
            <person name="Jarvis E.D."/>
            <person name="Howard J."/>
            <person name="Rhie A."/>
            <person name="Phillippy A."/>
            <person name="Korlach J."/>
            <person name="Digby A."/>
            <person name="Iorns D."/>
            <person name="Eason D."/>
            <person name="Robertson B."/>
            <person name="Raemaekers T."/>
            <person name="Howe K."/>
            <person name="Lewin H."/>
            <person name="Damas J."/>
            <person name="Hastie A."/>
            <person name="Tracey A."/>
            <person name="Chow W."/>
            <person name="Fedrigo O."/>
        </authorList>
    </citation>
    <scope>NUCLEOTIDE SEQUENCE [LARGE SCALE GENOMIC DNA]</scope>
</reference>
<dbReference type="InterPro" id="IPR001895">
    <property type="entry name" value="RASGEF_cat_dom"/>
</dbReference>
<evidence type="ECO:0000256" key="2">
    <source>
        <dbReference type="ARBA" id="ARBA00083313"/>
    </source>
</evidence>
<dbReference type="GeneTree" id="ENSGT00940000156235"/>
<dbReference type="InterPro" id="IPR019804">
    <property type="entry name" value="Ras_G-nucl-exch_fac_CS"/>
</dbReference>
<reference evidence="7" key="2">
    <citation type="submission" date="2025-08" db="UniProtKB">
        <authorList>
            <consortium name="Ensembl"/>
        </authorList>
    </citation>
    <scope>IDENTIFICATION</scope>
</reference>
<dbReference type="InterPro" id="IPR008937">
    <property type="entry name" value="Ras-like_GEF"/>
</dbReference>
<dbReference type="Gene3D" id="1.10.840.10">
    <property type="entry name" value="Ras guanine-nucleotide exchange factors catalytic domain"/>
    <property type="match status" value="1"/>
</dbReference>
<sequence>MLPSGQRSAAWEGHCIGKDLVQPPGLSTRQNPALTYFCVFADSERSHLSSFTMKLKGKFHSPKIKRTPSKKGKQVDLTVKTPEKSVNKNVSWLEEKEKEVVSALRYFKTIVDKMAIDNKVLEMLPGSASKVLEAILPLVQTDPRIQQSSAISSCYSRVYQSLANLIRWSDQVMLEGVNSEDKEMVTTVKGVIKAVLDGVKELVRLTIEKQEHPSPTSPVKPSLPACKSDSPSELPLTDREMEILNKTTNMTQSNELLTDSMDEEVAPPKPPLPSIRVAENSPPPALPPKKRQSAPSPTRVAVVAPMSRATSGSSLPVGINRQDFDVDCYAQRRLSGGSHSYGGESPRLSPCSSIGKLSKSDEQLSSLDRDSGQCSRNTSCETLDHYDPDYEFLQQDLSNADQIPQQVPGILSPLPESLGESGSPFHGHAFQLPQGSSPPLEFCNLSGAAQPTETPPALPEKKRRSAASQTSENSGCRVSYERHPSQYDNISEDDMQNAVSVPSIPFTPFAAVLPFQQGNSSAPVEFIADFAAPDSNSDPEKPPPLPEKKNKHMMAYMQFVEDYSEPQPSMFYQTPQNEHIYQQKNKHLMEVYGFSDSFISLDPSQDLAPPPALPPKQRQLQASYAASSLSSVSYCVQQTKVPFTPEDTGATQGLTMSVSNSFLNRHSSFPVHSYKSVFRSYSQDFVPHNQVSIPPFLSSTSSSCSTPPFPPIHPSQSSDLAVPAAASQSPSTVDVPNSSSQESSFNGNAPVCLPSETSFTDSLQTENASEEAGEGEYVNLYSSGQSNGELPCSEGVSNLERTPGRDALESSQLEEEVDELSLIDHSEIMARLTLKQEGDDGPDVRGGSGDILLVHATETDRKDLVLYCEAFLTTYRTFITPEELIKKLHKNTFFVLVRVVDELCLVELTEEILKLLMDLVFRLVCNGELSLARVLRKNILDKVDQKKMLSYTNSIKPLAARGVAARPGTLHDFHSHEIAEQLTLLDAELFYKIEIPEVLLWAKEQNEEKSPNLTQFTEHFNNMSYWVRSIIMLQEKAQDRERLLLKFIKIMKHLRKLNNFNSYLAILSALDSAPIRRLEWQKQTSEGLAEYCTLIDSSSSFRAYRAALADVEPPCIPYLGLILQDLTFVHLGNPDYIDSKVNFSKRWQQFNILDSMRCFQQVHYDIKRNDDIVSFFNDFSDHLAEEALWELSLKIKPRNITRRKTDREEKT</sequence>
<dbReference type="GO" id="GO:0007265">
    <property type="term" value="P:Ras protein signal transduction"/>
    <property type="evidence" value="ECO:0007669"/>
    <property type="project" value="TreeGrafter"/>
</dbReference>
<dbReference type="InterPro" id="IPR000651">
    <property type="entry name" value="Ras-like_Gua-exchang_fac_N"/>
</dbReference>
<dbReference type="Pfam" id="PF00617">
    <property type="entry name" value="RasGEF"/>
    <property type="match status" value="1"/>
</dbReference>
<evidence type="ECO:0000259" key="6">
    <source>
        <dbReference type="PROSITE" id="PS50212"/>
    </source>
</evidence>
<dbReference type="PANTHER" id="PTHR23113:SF224">
    <property type="entry name" value="RAP GUANINE NUCLEOTIDE EXCHANGE FACTOR 1"/>
    <property type="match status" value="1"/>
</dbReference>
<dbReference type="FunFam" id="1.10.840.10:FF:000009">
    <property type="entry name" value="rap guanine nucleotide exchange factor 1"/>
    <property type="match status" value="1"/>
</dbReference>
<dbReference type="PROSITE" id="PS00720">
    <property type="entry name" value="RASGEF"/>
    <property type="match status" value="1"/>
</dbReference>
<reference evidence="7" key="3">
    <citation type="submission" date="2025-09" db="UniProtKB">
        <authorList>
            <consortium name="Ensembl"/>
        </authorList>
    </citation>
    <scope>IDENTIFICATION</scope>
</reference>
<accession>A0A672UZH8</accession>
<keyword evidence="1 3" id="KW-0344">Guanine-nucleotide releasing factor</keyword>
<feature type="compositionally biased region" description="Basic and acidic residues" evidence="4">
    <location>
        <begin position="358"/>
        <end position="371"/>
    </location>
</feature>
<feature type="compositionally biased region" description="Polar residues" evidence="4">
    <location>
        <begin position="755"/>
        <end position="767"/>
    </location>
</feature>
<dbReference type="Ensembl" id="ENSSHBT00005023730.1">
    <property type="protein sequence ID" value="ENSSHBP00005019880.1"/>
    <property type="gene ID" value="ENSSHBG00005014669.1"/>
</dbReference>
<feature type="region of interest" description="Disordered" evidence="4">
    <location>
        <begin position="336"/>
        <end position="376"/>
    </location>
</feature>
<evidence type="ECO:0000256" key="1">
    <source>
        <dbReference type="ARBA" id="ARBA00022658"/>
    </source>
</evidence>
<feature type="domain" description="Ras-GEF" evidence="5">
    <location>
        <begin position="974"/>
        <end position="1198"/>
    </location>
</feature>
<evidence type="ECO:0000259" key="5">
    <source>
        <dbReference type="PROSITE" id="PS50009"/>
    </source>
</evidence>
<dbReference type="PROSITE" id="PS50212">
    <property type="entry name" value="RASGEF_NTER"/>
    <property type="match status" value="1"/>
</dbReference>
<feature type="region of interest" description="Disordered" evidence="4">
    <location>
        <begin position="416"/>
        <end position="481"/>
    </location>
</feature>
<feature type="region of interest" description="Disordered" evidence="4">
    <location>
        <begin position="262"/>
        <end position="299"/>
    </location>
</feature>
<evidence type="ECO:0000313" key="8">
    <source>
        <dbReference type="Proteomes" id="UP000472266"/>
    </source>
</evidence>
<feature type="compositionally biased region" description="Polar residues" evidence="4">
    <location>
        <begin position="726"/>
        <end position="747"/>
    </location>
</feature>
<dbReference type="SUPFAM" id="SSF48366">
    <property type="entry name" value="Ras GEF"/>
    <property type="match status" value="1"/>
</dbReference>
<dbReference type="InterPro" id="IPR023578">
    <property type="entry name" value="Ras_GEF_dom_sf"/>
</dbReference>
<keyword evidence="8" id="KW-1185">Reference proteome</keyword>
<evidence type="ECO:0000256" key="4">
    <source>
        <dbReference type="SAM" id="MobiDB-lite"/>
    </source>
</evidence>
<gene>
    <name evidence="7" type="primary">RAPGEF1</name>
</gene>
<dbReference type="CDD" id="cd06224">
    <property type="entry name" value="REM"/>
    <property type="match status" value="1"/>
</dbReference>